<dbReference type="AlphaFoldDB" id="X0V8B1"/>
<name>X0V8B1_9ZZZZ</name>
<feature type="region of interest" description="Disordered" evidence="1">
    <location>
        <begin position="128"/>
        <end position="184"/>
    </location>
</feature>
<protein>
    <recommendedName>
        <fullName evidence="3">BACON domain-containing protein</fullName>
    </recommendedName>
</protein>
<feature type="non-terminal residue" evidence="2">
    <location>
        <position position="242"/>
    </location>
</feature>
<feature type="compositionally biased region" description="Pro residues" evidence="1">
    <location>
        <begin position="152"/>
        <end position="162"/>
    </location>
</feature>
<proteinExistence type="predicted"/>
<accession>X0V8B1</accession>
<gene>
    <name evidence="2" type="ORF">S01H1_59489</name>
</gene>
<feature type="compositionally biased region" description="Basic and acidic residues" evidence="1">
    <location>
        <begin position="141"/>
        <end position="151"/>
    </location>
</feature>
<evidence type="ECO:0000313" key="2">
    <source>
        <dbReference type="EMBL" id="GAG14390.1"/>
    </source>
</evidence>
<evidence type="ECO:0008006" key="3">
    <source>
        <dbReference type="Google" id="ProtNLM"/>
    </source>
</evidence>
<sequence>MASVLLLGAGRVEAIELSDVVRQQQRLAPPVLEVAPRGLEATLQQGETKAFQVEVRNAGGRKLNWSVKSAPGWARMGEQEGSLGFEGKRAVSIAVETGKLAAGTVRGEIVFQAPGAAGSPLAVSIVLNLTPRPKPPPTEPPKPKPEPERPEPPPLTAPPAPGPRKGGFGVRAGMILPSSGDTADSSYEADVLLGFYYKPQLRDGSKLSYELAVAVGGTEEDESGRYESRPYIGDFNIIFVPK</sequence>
<organism evidence="2">
    <name type="scientific">marine sediment metagenome</name>
    <dbReference type="NCBI Taxonomy" id="412755"/>
    <lineage>
        <taxon>unclassified sequences</taxon>
        <taxon>metagenomes</taxon>
        <taxon>ecological metagenomes</taxon>
    </lineage>
</organism>
<dbReference type="EMBL" id="BARS01038912">
    <property type="protein sequence ID" value="GAG14390.1"/>
    <property type="molecule type" value="Genomic_DNA"/>
</dbReference>
<reference evidence="2" key="1">
    <citation type="journal article" date="2014" name="Front. Microbiol.">
        <title>High frequency of phylogenetically diverse reductive dehalogenase-homologous genes in deep subseafloor sedimentary metagenomes.</title>
        <authorList>
            <person name="Kawai M."/>
            <person name="Futagami T."/>
            <person name="Toyoda A."/>
            <person name="Takaki Y."/>
            <person name="Nishi S."/>
            <person name="Hori S."/>
            <person name="Arai W."/>
            <person name="Tsubouchi T."/>
            <person name="Morono Y."/>
            <person name="Uchiyama I."/>
            <person name="Ito T."/>
            <person name="Fujiyama A."/>
            <person name="Inagaki F."/>
            <person name="Takami H."/>
        </authorList>
    </citation>
    <scope>NUCLEOTIDE SEQUENCE</scope>
    <source>
        <strain evidence="2">Expedition CK06-06</strain>
    </source>
</reference>
<comment type="caution">
    <text evidence="2">The sequence shown here is derived from an EMBL/GenBank/DDBJ whole genome shotgun (WGS) entry which is preliminary data.</text>
</comment>
<evidence type="ECO:0000256" key="1">
    <source>
        <dbReference type="SAM" id="MobiDB-lite"/>
    </source>
</evidence>